<dbReference type="GO" id="GO:0070772">
    <property type="term" value="C:PAS complex"/>
    <property type="evidence" value="ECO:0007669"/>
    <property type="project" value="InterPro"/>
</dbReference>
<evidence type="ECO:0000256" key="1">
    <source>
        <dbReference type="ARBA" id="ARBA00004308"/>
    </source>
</evidence>
<dbReference type="InterPro" id="IPR021841">
    <property type="entry name" value="VAC14_Fig4p-bd"/>
</dbReference>
<name>A0A7S4JSA8_GUITH</name>
<reference evidence="8" key="1">
    <citation type="submission" date="2021-01" db="EMBL/GenBank/DDBJ databases">
        <authorList>
            <person name="Corre E."/>
            <person name="Pelletier E."/>
            <person name="Niang G."/>
            <person name="Scheremetjew M."/>
            <person name="Finn R."/>
            <person name="Kale V."/>
            <person name="Holt S."/>
            <person name="Cochrane G."/>
            <person name="Meng A."/>
            <person name="Brown T."/>
            <person name="Cohen L."/>
        </authorList>
    </citation>
    <scope>NUCLEOTIDE SEQUENCE</scope>
    <source>
        <strain evidence="8">CCMP 2712</strain>
    </source>
</reference>
<dbReference type="GO" id="GO:0006661">
    <property type="term" value="P:phosphatidylinositol biosynthetic process"/>
    <property type="evidence" value="ECO:0007669"/>
    <property type="project" value="InterPro"/>
</dbReference>
<feature type="domain" description="Vacuolar protein 14 C-terminal Fig4-binding" evidence="7">
    <location>
        <begin position="480"/>
        <end position="680"/>
    </location>
</feature>
<evidence type="ECO:0000259" key="7">
    <source>
        <dbReference type="Pfam" id="PF11916"/>
    </source>
</evidence>
<dbReference type="InterPro" id="IPR011989">
    <property type="entry name" value="ARM-like"/>
</dbReference>
<dbReference type="InterPro" id="IPR021133">
    <property type="entry name" value="HEAT_type_2"/>
</dbReference>
<proteinExistence type="inferred from homology"/>
<dbReference type="PANTHER" id="PTHR16023:SF0">
    <property type="entry name" value="PROTEIN VAC14 HOMOLOG"/>
    <property type="match status" value="1"/>
</dbReference>
<dbReference type="EMBL" id="HBKN01009297">
    <property type="protein sequence ID" value="CAE2272740.1"/>
    <property type="molecule type" value="Transcribed_RNA"/>
</dbReference>
<organism evidence="8">
    <name type="scientific">Guillardia theta</name>
    <name type="common">Cryptophyte</name>
    <name type="synonym">Cryptomonas phi</name>
    <dbReference type="NCBI Taxonomy" id="55529"/>
    <lineage>
        <taxon>Eukaryota</taxon>
        <taxon>Cryptophyceae</taxon>
        <taxon>Pyrenomonadales</taxon>
        <taxon>Geminigeraceae</taxon>
        <taxon>Guillardia</taxon>
    </lineage>
</organism>
<feature type="repeat" description="HEAT" evidence="5">
    <location>
        <begin position="125"/>
        <end position="160"/>
    </location>
</feature>
<evidence type="ECO:0000256" key="2">
    <source>
        <dbReference type="ARBA" id="ARBA00010225"/>
    </source>
</evidence>
<evidence type="ECO:0000256" key="6">
    <source>
        <dbReference type="SAM" id="MobiDB-lite"/>
    </source>
</evidence>
<evidence type="ECO:0000313" key="8">
    <source>
        <dbReference type="EMBL" id="CAE2272740.1"/>
    </source>
</evidence>
<dbReference type="InterPro" id="IPR016024">
    <property type="entry name" value="ARM-type_fold"/>
</dbReference>
<feature type="region of interest" description="Disordered" evidence="6">
    <location>
        <begin position="699"/>
        <end position="719"/>
    </location>
</feature>
<keyword evidence="4" id="KW-0472">Membrane</keyword>
<dbReference type="GO" id="GO:0010008">
    <property type="term" value="C:endosome membrane"/>
    <property type="evidence" value="ECO:0007669"/>
    <property type="project" value="TreeGrafter"/>
</dbReference>
<dbReference type="AlphaFoldDB" id="A0A7S4JSA8"/>
<comment type="subcellular location">
    <subcellularLocation>
        <location evidence="1">Endomembrane system</location>
    </subcellularLocation>
</comment>
<gene>
    <name evidence="8" type="ORF">GTHE00462_LOCUS7312</name>
</gene>
<evidence type="ECO:0000256" key="5">
    <source>
        <dbReference type="PROSITE-ProRule" id="PRU00103"/>
    </source>
</evidence>
<sequence length="750" mass="85133">MVHVLHVVRPQALPHLLIVLQRSEHFRPGPAGEWLRELLEHRDERAIGVQEVETWAREMTEAAAAGDSSSLESLNQFAHHLALFPVSQSYGRGEKMKIRTGALAAAASFVLGLGPVRSKDYLHILLPSVASCAKDTDRKVRLAALESLYNICRTVRQAISPFCALLMDSLIAAANEQDDDVAEALLAVESLLQIIVCESNDISAVNILPTFLAGFRLDSSCSSCAVLRWIIALESSPWLGRDLLHNHAELTQAIFMMTSHNDNSVKTLALECLEQFHDRAIDALNKSRHPFSYCEVLEVLFNQCRGIHEGRWSMAVRWIRTIIRYRTKEIHNYTAELLDVLVALSERARAGFHFDVVEQVEHCLAELEAEVTQILWTGVKWSAEDQERIANVTVEVSKSDNRKLRFTVLKWFKLLLSYHPECLVSDKVFISVLSGLEDDEQAAELCIDIVGQIFRTKLQESSFKALLQNLLNFFKEKRVLLDTRASLAINMLCDSIGPEQAFTSVCEILTSEDDILFVGEFVEKLNQILLLESRMNTLRSKLPNFRSHASSSSLKLRSRGSTEEQIKLFGILFSTFVVNEVAALSIALLCQAYEMSSFIVGQIMSHIHEGRSASTYNRNALLLTRLDKLIRMFELPVWARMRLDFMDPQNNRHLKRCMESIDALMPQSNTWKIFRKRLKTLQVVEIDILEHFIQECPRDKPSQQRADAPRSSGPAEEEENLTRGYFDTFMKGQDKISRQILHAGCCDKHR</sequence>
<dbReference type="SUPFAM" id="SSF48371">
    <property type="entry name" value="ARM repeat"/>
    <property type="match status" value="1"/>
</dbReference>
<evidence type="ECO:0000256" key="4">
    <source>
        <dbReference type="ARBA" id="ARBA00023136"/>
    </source>
</evidence>
<dbReference type="InterPro" id="IPR026825">
    <property type="entry name" value="Vac14"/>
</dbReference>
<dbReference type="PROSITE" id="PS50077">
    <property type="entry name" value="HEAT_REPEAT"/>
    <property type="match status" value="1"/>
</dbReference>
<comment type="similarity">
    <text evidence="2">Belongs to the VAC14 family.</text>
</comment>
<protein>
    <recommendedName>
        <fullName evidence="7">Vacuolar protein 14 C-terminal Fig4-binding domain-containing protein</fullName>
    </recommendedName>
</protein>
<evidence type="ECO:0000256" key="3">
    <source>
        <dbReference type="ARBA" id="ARBA00022737"/>
    </source>
</evidence>
<accession>A0A7S4JSA8</accession>
<dbReference type="Gene3D" id="1.25.10.10">
    <property type="entry name" value="Leucine-rich Repeat Variant"/>
    <property type="match status" value="2"/>
</dbReference>
<keyword evidence="3" id="KW-0677">Repeat</keyword>
<dbReference type="Pfam" id="PF11916">
    <property type="entry name" value="Vac14_Fig4_bd"/>
    <property type="match status" value="1"/>
</dbReference>
<dbReference type="Pfam" id="PF12755">
    <property type="entry name" value="Vac14_Fab1_bd"/>
    <property type="match status" value="1"/>
</dbReference>
<dbReference type="PANTHER" id="PTHR16023">
    <property type="entry name" value="TAX1 BINDING PROTEIN-RELATED"/>
    <property type="match status" value="1"/>
</dbReference>